<protein>
    <submittedName>
        <fullName evidence="1">Uncharacterized protein</fullName>
    </submittedName>
</protein>
<dbReference type="CTD" id="20315669"/>
<organism evidence="1 2">
    <name type="scientific">Opisthorchis viverrini</name>
    <name type="common">Southeast Asian liver fluke</name>
    <dbReference type="NCBI Taxonomy" id="6198"/>
    <lineage>
        <taxon>Eukaryota</taxon>
        <taxon>Metazoa</taxon>
        <taxon>Spiralia</taxon>
        <taxon>Lophotrochozoa</taxon>
        <taxon>Platyhelminthes</taxon>
        <taxon>Trematoda</taxon>
        <taxon>Digenea</taxon>
        <taxon>Opisthorchiida</taxon>
        <taxon>Opisthorchiata</taxon>
        <taxon>Opisthorchiidae</taxon>
        <taxon>Opisthorchis</taxon>
    </lineage>
</organism>
<dbReference type="EMBL" id="KL596634">
    <property type="protein sequence ID" value="KER32426.1"/>
    <property type="molecule type" value="Genomic_DNA"/>
</dbReference>
<dbReference type="GeneID" id="20315669"/>
<name>A0A074ZZC2_OPIVI</name>
<dbReference type="KEGG" id="ovi:T265_01481"/>
<accession>A0A074ZZC2</accession>
<keyword evidence="2" id="KW-1185">Reference proteome</keyword>
<evidence type="ECO:0000313" key="2">
    <source>
        <dbReference type="Proteomes" id="UP000054324"/>
    </source>
</evidence>
<dbReference type="OrthoDB" id="6245446at2759"/>
<dbReference type="Proteomes" id="UP000054324">
    <property type="component" value="Unassembled WGS sequence"/>
</dbReference>
<proteinExistence type="predicted"/>
<evidence type="ECO:0000313" key="1">
    <source>
        <dbReference type="EMBL" id="KER32426.1"/>
    </source>
</evidence>
<sequence>MDKKERFLVSITQRRTQSLLENYEAYTRELHSLCQNLISRLETSTGKEQLTYTDPGLFVCDQSFSVITGIPARYALAVSDYTSQTLVSKSDATNSPSVLRPINSPEINCSRSYQSEDLSCSVELARLASCKRLTTLLDMNFATDKASLEHRIELLSRWLQEENLSEVTRYIDAEFLSGFSITVILIQPSRVISTCSALSDVGDDLEEDEEHLEALKGQYAKLAGELAYLDTLEIKQAQMDVKRTRQKQYIDRLQKILDAVAFENAWLRLITDLVQLEADSCQKLSVKLKATQNITESLLSDFEKLLVLFSSFSRSTSQVERDSLARLTASQHFENAVREILRNCSSPQLLQRLNDSTNSEELLVLLDELKSELAQDEASCHSSSNLMLSHSQRLIEQFMSLTEALSLPSTLEPDFGRSQPHSERVSGDRLRETFTGLCASDVVDFFTAACSHLDQLANELNSLREQANLAFSL</sequence>
<dbReference type="RefSeq" id="XP_009163786.1">
    <property type="nucleotide sequence ID" value="XM_009165522.1"/>
</dbReference>
<reference evidence="1 2" key="1">
    <citation type="submission" date="2013-11" db="EMBL/GenBank/DDBJ databases">
        <title>Opisthorchis viverrini - life in the bile duct.</title>
        <authorList>
            <person name="Young N.D."/>
            <person name="Nagarajan N."/>
            <person name="Lin S.J."/>
            <person name="Korhonen P.K."/>
            <person name="Jex A.R."/>
            <person name="Hall R.S."/>
            <person name="Safavi-Hemami H."/>
            <person name="Kaewkong W."/>
            <person name="Bertrand D."/>
            <person name="Gao S."/>
            <person name="Seet Q."/>
            <person name="Wongkham S."/>
            <person name="Teh B.T."/>
            <person name="Wongkham C."/>
            <person name="Intapan P.M."/>
            <person name="Maleewong W."/>
            <person name="Yang X."/>
            <person name="Hu M."/>
            <person name="Wang Z."/>
            <person name="Hofmann A."/>
            <person name="Sternberg P.W."/>
            <person name="Tan P."/>
            <person name="Wang J."/>
            <person name="Gasser R.B."/>
        </authorList>
    </citation>
    <scope>NUCLEOTIDE SEQUENCE [LARGE SCALE GENOMIC DNA]</scope>
</reference>
<gene>
    <name evidence="1" type="ORF">T265_01481</name>
</gene>
<dbReference type="AlphaFoldDB" id="A0A074ZZC2"/>